<gene>
    <name evidence="1" type="ORF">S01H1_21157</name>
</gene>
<evidence type="ECO:0000313" key="1">
    <source>
        <dbReference type="EMBL" id="GAF92622.1"/>
    </source>
</evidence>
<sequence>GLNSPFKKTYYFKKEALKTPRKSVKPIFKEITAQRTLCGKKEVIITMISNSAPRYTIEDKLIYKTFGSFEL</sequence>
<reference evidence="1" key="1">
    <citation type="journal article" date="2014" name="Front. Microbiol.">
        <title>High frequency of phylogenetically diverse reductive dehalogenase-homologous genes in deep subseafloor sedimentary metagenomes.</title>
        <authorList>
            <person name="Kawai M."/>
            <person name="Futagami T."/>
            <person name="Toyoda A."/>
            <person name="Takaki Y."/>
            <person name="Nishi S."/>
            <person name="Hori S."/>
            <person name="Arai W."/>
            <person name="Tsubouchi T."/>
            <person name="Morono Y."/>
            <person name="Uchiyama I."/>
            <person name="Ito T."/>
            <person name="Fujiyama A."/>
            <person name="Inagaki F."/>
            <person name="Takami H."/>
        </authorList>
    </citation>
    <scope>NUCLEOTIDE SEQUENCE</scope>
    <source>
        <strain evidence="1">Expedition CK06-06</strain>
    </source>
</reference>
<comment type="caution">
    <text evidence="1">The sequence shown here is derived from an EMBL/GenBank/DDBJ whole genome shotgun (WGS) entry which is preliminary data.</text>
</comment>
<feature type="non-terminal residue" evidence="1">
    <location>
        <position position="1"/>
    </location>
</feature>
<proteinExistence type="predicted"/>
<protein>
    <submittedName>
        <fullName evidence="1">Uncharacterized protein</fullName>
    </submittedName>
</protein>
<dbReference type="EMBL" id="BARS01011684">
    <property type="protein sequence ID" value="GAF92622.1"/>
    <property type="molecule type" value="Genomic_DNA"/>
</dbReference>
<organism evidence="1">
    <name type="scientific">marine sediment metagenome</name>
    <dbReference type="NCBI Taxonomy" id="412755"/>
    <lineage>
        <taxon>unclassified sequences</taxon>
        <taxon>metagenomes</taxon>
        <taxon>ecological metagenomes</taxon>
    </lineage>
</organism>
<accession>X0TWV7</accession>
<name>X0TWV7_9ZZZZ</name>
<dbReference type="AlphaFoldDB" id="X0TWV7"/>